<dbReference type="Pfam" id="PF08441">
    <property type="entry name" value="Integrin_A_Ig_1"/>
    <property type="match status" value="1"/>
</dbReference>
<evidence type="ECO:0000313" key="9">
    <source>
        <dbReference type="Proteomes" id="UP000759131"/>
    </source>
</evidence>
<keyword evidence="4" id="KW-0325">Glycoprotein</keyword>
<evidence type="ECO:0000259" key="7">
    <source>
        <dbReference type="Pfam" id="PF20806"/>
    </source>
</evidence>
<keyword evidence="9" id="KW-1185">Reference proteome</keyword>
<dbReference type="Proteomes" id="UP000759131">
    <property type="component" value="Unassembled WGS sequence"/>
</dbReference>
<sequence>MDQNGYPDLLVGAYESDATLLFRARPIIDIQTSVSGELSQIDPNKEGCKDDPNSKLVCFSFNACFKFNTTLRSTVSNILRLHYRIEAETYTGKKYYRVKFGSTADSDNPNIVERDISIRGNDLHSEHCSKEIVYLKDKSDIQNAVMFELTYSLIQKEPRMPTDGETLPDINKLPILNQEEAHRVFEARFLKECGSDEICESDLRVEAELTTKRTDTNKYILHLGEEHLSLIIRVINKGEPAYDASVFITHPSSLSYVGRKITKGDQLDCSPSNRTTLKCDLGNPFNPGKLEFQLRFNPTGLSDAETSLQLQIQSTTTSADKSVNDDLVTLTAEVIRNAELELSGNSEEQAVRYGGEIKGEAAIKFEDEIGSRVFHKYIIRNAGPWKASRIDVNISWPYQVENGREHGKWLLYLTGVPQVTGQGGKGYCLMGPNQVNPLDFDINSEYNSVVDNVPMPESRGSKSRRKREMIVLPREVRASDGSIQNVVSMSCGSGARCFNFTCVVLDLAANQTAV</sequence>
<dbReference type="InterPro" id="IPR048286">
    <property type="entry name" value="Integrin_alpha_Ig-like_3"/>
</dbReference>
<dbReference type="EMBL" id="OC863913">
    <property type="protein sequence ID" value="CAD7631358.1"/>
    <property type="molecule type" value="Genomic_DNA"/>
</dbReference>
<dbReference type="PANTHER" id="PTHR23220:SF122">
    <property type="entry name" value="INTEGRIN ALPHA-PS1"/>
    <property type="match status" value="1"/>
</dbReference>
<dbReference type="GO" id="GO:0005178">
    <property type="term" value="F:integrin binding"/>
    <property type="evidence" value="ECO:0007669"/>
    <property type="project" value="TreeGrafter"/>
</dbReference>
<dbReference type="InterPro" id="IPR013649">
    <property type="entry name" value="Integrin_alpha_Ig-like_1"/>
</dbReference>
<organism evidence="8">
    <name type="scientific">Medioppia subpectinata</name>
    <dbReference type="NCBI Taxonomy" id="1979941"/>
    <lineage>
        <taxon>Eukaryota</taxon>
        <taxon>Metazoa</taxon>
        <taxon>Ecdysozoa</taxon>
        <taxon>Arthropoda</taxon>
        <taxon>Chelicerata</taxon>
        <taxon>Arachnida</taxon>
        <taxon>Acari</taxon>
        <taxon>Acariformes</taxon>
        <taxon>Sarcoptiformes</taxon>
        <taxon>Oribatida</taxon>
        <taxon>Brachypylina</taxon>
        <taxon>Oppioidea</taxon>
        <taxon>Oppiidae</taxon>
        <taxon>Medioppia</taxon>
    </lineage>
</organism>
<evidence type="ECO:0000259" key="6">
    <source>
        <dbReference type="Pfam" id="PF20805"/>
    </source>
</evidence>
<comment type="subcellular location">
    <subcellularLocation>
        <location evidence="1">Membrane</location>
        <topology evidence="1">Single-pass type I membrane protein</topology>
    </subcellularLocation>
</comment>
<dbReference type="OrthoDB" id="5317514at2759"/>
<gene>
    <name evidence="8" type="ORF">OSB1V03_LOCUS11767</name>
</gene>
<dbReference type="GO" id="GO:0007160">
    <property type="term" value="P:cell-matrix adhesion"/>
    <property type="evidence" value="ECO:0007669"/>
    <property type="project" value="TreeGrafter"/>
</dbReference>
<dbReference type="InterPro" id="IPR032695">
    <property type="entry name" value="Integrin_dom_sf"/>
</dbReference>
<proteinExistence type="predicted"/>
<evidence type="ECO:0000256" key="2">
    <source>
        <dbReference type="ARBA" id="ARBA00023037"/>
    </source>
</evidence>
<feature type="domain" description="Integrin alpha first immunoglubulin-like" evidence="5">
    <location>
        <begin position="24"/>
        <end position="192"/>
    </location>
</feature>
<dbReference type="Gene3D" id="2.60.40.1530">
    <property type="entry name" value="ntegrin, alpha v. Chain A, domain 4"/>
    <property type="match status" value="1"/>
</dbReference>
<evidence type="ECO:0000256" key="1">
    <source>
        <dbReference type="ARBA" id="ARBA00004479"/>
    </source>
</evidence>
<evidence type="ECO:0000259" key="5">
    <source>
        <dbReference type="Pfam" id="PF08441"/>
    </source>
</evidence>
<dbReference type="Gene3D" id="2.60.40.1510">
    <property type="entry name" value="ntegrin, alpha v. Chain A, domain 3"/>
    <property type="match status" value="1"/>
</dbReference>
<accession>A0A7R9Q4W8</accession>
<dbReference type="Gene3D" id="2.130.10.130">
    <property type="entry name" value="Integrin alpha, N-terminal"/>
    <property type="match status" value="1"/>
</dbReference>
<dbReference type="EMBL" id="CAJPIZ010009338">
    <property type="protein sequence ID" value="CAG2111788.1"/>
    <property type="molecule type" value="Genomic_DNA"/>
</dbReference>
<dbReference type="InterPro" id="IPR028994">
    <property type="entry name" value="Integrin_alpha_N"/>
</dbReference>
<evidence type="ECO:0000256" key="4">
    <source>
        <dbReference type="ARBA" id="ARBA00023180"/>
    </source>
</evidence>
<evidence type="ECO:0000256" key="3">
    <source>
        <dbReference type="ARBA" id="ARBA00023136"/>
    </source>
</evidence>
<dbReference type="AlphaFoldDB" id="A0A7R9Q4W8"/>
<dbReference type="InterPro" id="IPR048285">
    <property type="entry name" value="Integrin_alpha_Ig-like_2"/>
</dbReference>
<dbReference type="GO" id="GO:0007157">
    <property type="term" value="P:heterophilic cell-cell adhesion via plasma membrane cell adhesion molecules"/>
    <property type="evidence" value="ECO:0007669"/>
    <property type="project" value="UniProtKB-ARBA"/>
</dbReference>
<feature type="domain" description="Integrin alpha second immunoglobulin-like" evidence="6">
    <location>
        <begin position="193"/>
        <end position="334"/>
    </location>
</feature>
<reference evidence="8" key="1">
    <citation type="submission" date="2020-11" db="EMBL/GenBank/DDBJ databases">
        <authorList>
            <person name="Tran Van P."/>
        </authorList>
    </citation>
    <scope>NUCLEOTIDE SEQUENCE</scope>
</reference>
<protein>
    <recommendedName>
        <fullName evidence="10">Integrin alpha-2 domain-containing protein</fullName>
    </recommendedName>
</protein>
<feature type="non-terminal residue" evidence="8">
    <location>
        <position position="1"/>
    </location>
</feature>
<dbReference type="GO" id="GO:0007229">
    <property type="term" value="P:integrin-mediated signaling pathway"/>
    <property type="evidence" value="ECO:0007669"/>
    <property type="project" value="UniProtKB-KW"/>
</dbReference>
<dbReference type="SUPFAM" id="SSF69179">
    <property type="entry name" value="Integrin domains"/>
    <property type="match status" value="3"/>
</dbReference>
<keyword evidence="2" id="KW-0401">Integrin</keyword>
<feature type="domain" description="Integrin alpha third immunoglobulin-like" evidence="7">
    <location>
        <begin position="340"/>
        <end position="514"/>
    </location>
</feature>
<dbReference type="Pfam" id="PF20806">
    <property type="entry name" value="Integrin_A_Ig_3"/>
    <property type="match status" value="1"/>
</dbReference>
<evidence type="ECO:0008006" key="10">
    <source>
        <dbReference type="Google" id="ProtNLM"/>
    </source>
</evidence>
<keyword evidence="3" id="KW-0472">Membrane</keyword>
<dbReference type="GO" id="GO:0033627">
    <property type="term" value="P:cell adhesion mediated by integrin"/>
    <property type="evidence" value="ECO:0007669"/>
    <property type="project" value="TreeGrafter"/>
</dbReference>
<dbReference type="GO" id="GO:0009897">
    <property type="term" value="C:external side of plasma membrane"/>
    <property type="evidence" value="ECO:0007669"/>
    <property type="project" value="TreeGrafter"/>
</dbReference>
<name>A0A7R9Q4W8_9ACAR</name>
<dbReference type="Gene3D" id="2.60.40.1460">
    <property type="entry name" value="Integrin domains. Chain A, domain 2"/>
    <property type="match status" value="1"/>
</dbReference>
<dbReference type="GO" id="GO:0008305">
    <property type="term" value="C:integrin complex"/>
    <property type="evidence" value="ECO:0007669"/>
    <property type="project" value="TreeGrafter"/>
</dbReference>
<dbReference type="Pfam" id="PF20805">
    <property type="entry name" value="Integrin_A_Ig_2"/>
    <property type="match status" value="1"/>
</dbReference>
<dbReference type="PANTHER" id="PTHR23220">
    <property type="entry name" value="INTEGRIN ALPHA"/>
    <property type="match status" value="1"/>
</dbReference>
<evidence type="ECO:0000313" key="8">
    <source>
        <dbReference type="EMBL" id="CAD7631358.1"/>
    </source>
</evidence>